<dbReference type="InterPro" id="IPR036869">
    <property type="entry name" value="J_dom_sf"/>
</dbReference>
<dbReference type="Pfam" id="PF00226">
    <property type="entry name" value="DnaJ"/>
    <property type="match status" value="1"/>
</dbReference>
<dbReference type="PROSITE" id="PS50076">
    <property type="entry name" value="DNAJ_2"/>
    <property type="match status" value="1"/>
</dbReference>
<dbReference type="InterPro" id="IPR001623">
    <property type="entry name" value="DnaJ_domain"/>
</dbReference>
<reference evidence="2" key="1">
    <citation type="submission" date="2018-06" db="EMBL/GenBank/DDBJ databases">
        <authorList>
            <person name="Zhirakovskaya E."/>
        </authorList>
    </citation>
    <scope>NUCLEOTIDE SEQUENCE</scope>
</reference>
<gene>
    <name evidence="2" type="ORF">MNBD_GAMMA08-2375</name>
</gene>
<dbReference type="InterPro" id="IPR021059">
    <property type="entry name" value="DnaJ-related_N"/>
</dbReference>
<evidence type="ECO:0000313" key="2">
    <source>
        <dbReference type="EMBL" id="VAW66105.1"/>
    </source>
</evidence>
<dbReference type="Pfam" id="PF12339">
    <property type="entry name" value="DNAJ_related"/>
    <property type="match status" value="1"/>
</dbReference>
<feature type="domain" description="J" evidence="1">
    <location>
        <begin position="165"/>
        <end position="221"/>
    </location>
</feature>
<dbReference type="CDD" id="cd06257">
    <property type="entry name" value="DnaJ"/>
    <property type="match status" value="1"/>
</dbReference>
<accession>A0A3B0XCT2</accession>
<proteinExistence type="predicted"/>
<dbReference type="AlphaFoldDB" id="A0A3B0XCT2"/>
<evidence type="ECO:0000259" key="1">
    <source>
        <dbReference type="PROSITE" id="PS50076"/>
    </source>
</evidence>
<sequence>MKFVIRCLIFQMTELNPFILVIFNILKNNNKTLSLYKLIKILEKSGYELIEKDINESNDLTLFRKNFIVMNALYQLKIDLLDSDFELTISSLKIMLLTKSLDKGLGLPTESTDDILTAEALSEYYLNWDHYHLTNEQGVKELLDGFWDRFIDYNQGQNRYDKRLDSFQVLGLKSSASWKDIQQTYRQLITVYHPDKGGNGLKFIKIREAYLILKLTRSKSQ</sequence>
<name>A0A3B0XCT2_9ZZZZ</name>
<dbReference type="SMART" id="SM00271">
    <property type="entry name" value="DnaJ"/>
    <property type="match status" value="1"/>
</dbReference>
<protein>
    <recommendedName>
        <fullName evidence="1">J domain-containing protein</fullName>
    </recommendedName>
</protein>
<dbReference type="Gene3D" id="1.10.287.110">
    <property type="entry name" value="DnaJ domain"/>
    <property type="match status" value="1"/>
</dbReference>
<dbReference type="SUPFAM" id="SSF46565">
    <property type="entry name" value="Chaperone J-domain"/>
    <property type="match status" value="1"/>
</dbReference>
<dbReference type="EMBL" id="UOFH01000336">
    <property type="protein sequence ID" value="VAW66105.1"/>
    <property type="molecule type" value="Genomic_DNA"/>
</dbReference>
<organism evidence="2">
    <name type="scientific">hydrothermal vent metagenome</name>
    <dbReference type="NCBI Taxonomy" id="652676"/>
    <lineage>
        <taxon>unclassified sequences</taxon>
        <taxon>metagenomes</taxon>
        <taxon>ecological metagenomes</taxon>
    </lineage>
</organism>